<gene>
    <name evidence="2" type="ORF">LTRI10_LOCUS34355</name>
</gene>
<keyword evidence="3" id="KW-1185">Reference proteome</keyword>
<proteinExistence type="predicted"/>
<evidence type="ECO:0000313" key="3">
    <source>
        <dbReference type="Proteomes" id="UP001497516"/>
    </source>
</evidence>
<dbReference type="EMBL" id="OZ034819">
    <property type="protein sequence ID" value="CAL1393807.1"/>
    <property type="molecule type" value="Genomic_DNA"/>
</dbReference>
<dbReference type="AlphaFoldDB" id="A0AAV2F6V5"/>
<evidence type="ECO:0000313" key="2">
    <source>
        <dbReference type="EMBL" id="CAL1393807.1"/>
    </source>
</evidence>
<organism evidence="2 3">
    <name type="scientific">Linum trigynum</name>
    <dbReference type="NCBI Taxonomy" id="586398"/>
    <lineage>
        <taxon>Eukaryota</taxon>
        <taxon>Viridiplantae</taxon>
        <taxon>Streptophyta</taxon>
        <taxon>Embryophyta</taxon>
        <taxon>Tracheophyta</taxon>
        <taxon>Spermatophyta</taxon>
        <taxon>Magnoliopsida</taxon>
        <taxon>eudicotyledons</taxon>
        <taxon>Gunneridae</taxon>
        <taxon>Pentapetalae</taxon>
        <taxon>rosids</taxon>
        <taxon>fabids</taxon>
        <taxon>Malpighiales</taxon>
        <taxon>Linaceae</taxon>
        <taxon>Linum</taxon>
    </lineage>
</organism>
<dbReference type="Proteomes" id="UP001497516">
    <property type="component" value="Chromosome 6"/>
</dbReference>
<accession>A0AAV2F6V5</accession>
<feature type="compositionally biased region" description="Basic residues" evidence="1">
    <location>
        <begin position="18"/>
        <end position="28"/>
    </location>
</feature>
<sequence length="128" mass="14709">MLLKSPRQENRRTNGPRNPRRRSRHSPIYRRGEEGAGAHVSSLFRRRRENTASKDEKHQLKLDVKVLVVVVVTAMTAEGRDHHNMQWVCLLPLPRVTVGEIIGSAAVQRVRGEKGNPFRFLREQSLIL</sequence>
<reference evidence="2 3" key="1">
    <citation type="submission" date="2024-04" db="EMBL/GenBank/DDBJ databases">
        <authorList>
            <person name="Fracassetti M."/>
        </authorList>
    </citation>
    <scope>NUCLEOTIDE SEQUENCE [LARGE SCALE GENOMIC DNA]</scope>
</reference>
<evidence type="ECO:0000256" key="1">
    <source>
        <dbReference type="SAM" id="MobiDB-lite"/>
    </source>
</evidence>
<feature type="compositionally biased region" description="Basic and acidic residues" evidence="1">
    <location>
        <begin position="1"/>
        <end position="12"/>
    </location>
</feature>
<protein>
    <submittedName>
        <fullName evidence="2">Uncharacterized protein</fullName>
    </submittedName>
</protein>
<feature type="region of interest" description="Disordered" evidence="1">
    <location>
        <begin position="1"/>
        <end position="56"/>
    </location>
</feature>
<name>A0AAV2F6V5_9ROSI</name>